<comment type="caution">
    <text evidence="9">The sequence shown here is derived from an EMBL/GenBank/DDBJ whole genome shotgun (WGS) entry which is preliminary data.</text>
</comment>
<evidence type="ECO:0000259" key="8">
    <source>
        <dbReference type="PROSITE" id="PS51352"/>
    </source>
</evidence>
<keyword evidence="10" id="KW-1185">Reference proteome</keyword>
<dbReference type="EC" id="1.11.1.24" evidence="2"/>
<dbReference type="Proteomes" id="UP000192578">
    <property type="component" value="Unassembled WGS sequence"/>
</dbReference>
<evidence type="ECO:0000256" key="4">
    <source>
        <dbReference type="ARBA" id="ARBA00049091"/>
    </source>
</evidence>
<dbReference type="SMART" id="SM00355">
    <property type="entry name" value="ZnF_C2H2"/>
    <property type="match status" value="4"/>
</dbReference>
<keyword evidence="3" id="KW-0560">Oxidoreductase</keyword>
<dbReference type="PROSITE" id="PS51352">
    <property type="entry name" value="THIOREDOXIN_2"/>
    <property type="match status" value="1"/>
</dbReference>
<dbReference type="InterPro" id="IPR013087">
    <property type="entry name" value="Znf_C2H2_type"/>
</dbReference>
<keyword evidence="5" id="KW-0862">Zinc</keyword>
<keyword evidence="5" id="KW-0479">Metal-binding</keyword>
<dbReference type="PROSITE" id="PS50157">
    <property type="entry name" value="ZINC_FINGER_C2H2_2"/>
    <property type="match status" value="1"/>
</dbReference>
<feature type="compositionally biased region" description="Low complexity" evidence="6">
    <location>
        <begin position="17"/>
        <end position="27"/>
    </location>
</feature>
<dbReference type="Gene3D" id="3.40.30.10">
    <property type="entry name" value="Glutaredoxin"/>
    <property type="match status" value="1"/>
</dbReference>
<dbReference type="AlphaFoldDB" id="A0A1W0WGL5"/>
<dbReference type="GO" id="GO:0006979">
    <property type="term" value="P:response to oxidative stress"/>
    <property type="evidence" value="ECO:0007669"/>
    <property type="project" value="TreeGrafter"/>
</dbReference>
<organism evidence="9 10">
    <name type="scientific">Hypsibius exemplaris</name>
    <name type="common">Freshwater tardigrade</name>
    <dbReference type="NCBI Taxonomy" id="2072580"/>
    <lineage>
        <taxon>Eukaryota</taxon>
        <taxon>Metazoa</taxon>
        <taxon>Ecdysozoa</taxon>
        <taxon>Tardigrada</taxon>
        <taxon>Eutardigrada</taxon>
        <taxon>Parachela</taxon>
        <taxon>Hypsibioidea</taxon>
        <taxon>Hypsibiidae</taxon>
        <taxon>Hypsibius</taxon>
    </lineage>
</organism>
<name>A0A1W0WGL5_HYPEX</name>
<protein>
    <recommendedName>
        <fullName evidence="2">thioredoxin-dependent peroxiredoxin</fullName>
        <ecNumber evidence="2">1.11.1.24</ecNumber>
    </recommendedName>
</protein>
<reference evidence="10" key="1">
    <citation type="submission" date="2017-01" db="EMBL/GenBank/DDBJ databases">
        <title>Comparative genomics of anhydrobiosis in the tardigrade Hypsibius dujardini.</title>
        <authorList>
            <person name="Yoshida Y."/>
            <person name="Koutsovoulos G."/>
            <person name="Laetsch D."/>
            <person name="Stevens L."/>
            <person name="Kumar S."/>
            <person name="Horikawa D."/>
            <person name="Ishino K."/>
            <person name="Komine S."/>
            <person name="Tomita M."/>
            <person name="Blaxter M."/>
            <person name="Arakawa K."/>
        </authorList>
    </citation>
    <scope>NUCLEOTIDE SEQUENCE [LARGE SCALE GENOMIC DNA]</scope>
    <source>
        <strain evidence="10">Z151</strain>
    </source>
</reference>
<accession>A0A1W0WGL5</accession>
<feature type="region of interest" description="Disordered" evidence="6">
    <location>
        <begin position="1"/>
        <end position="47"/>
    </location>
</feature>
<dbReference type="GO" id="GO:0045454">
    <property type="term" value="P:cell redox homeostasis"/>
    <property type="evidence" value="ECO:0007669"/>
    <property type="project" value="TreeGrafter"/>
</dbReference>
<evidence type="ECO:0000256" key="6">
    <source>
        <dbReference type="SAM" id="MobiDB-lite"/>
    </source>
</evidence>
<dbReference type="GO" id="GO:0033554">
    <property type="term" value="P:cellular response to stress"/>
    <property type="evidence" value="ECO:0007669"/>
    <property type="project" value="TreeGrafter"/>
</dbReference>
<dbReference type="PANTHER" id="PTHR10681:SF128">
    <property type="entry name" value="THIOREDOXIN-DEPENDENT PEROXIDE REDUCTASE, MITOCHONDRIAL"/>
    <property type="match status" value="1"/>
</dbReference>
<feature type="domain" description="Thioredoxin" evidence="8">
    <location>
        <begin position="51"/>
        <end position="205"/>
    </location>
</feature>
<feature type="domain" description="C2H2-type" evidence="7">
    <location>
        <begin position="412"/>
        <end position="439"/>
    </location>
</feature>
<dbReference type="InterPro" id="IPR036249">
    <property type="entry name" value="Thioredoxin-like_sf"/>
</dbReference>
<comment type="catalytic activity">
    <reaction evidence="4">
        <text>a hydroperoxide + [thioredoxin]-dithiol = an alcohol + [thioredoxin]-disulfide + H2O</text>
        <dbReference type="Rhea" id="RHEA:62620"/>
        <dbReference type="Rhea" id="RHEA-COMP:10698"/>
        <dbReference type="Rhea" id="RHEA-COMP:10700"/>
        <dbReference type="ChEBI" id="CHEBI:15377"/>
        <dbReference type="ChEBI" id="CHEBI:29950"/>
        <dbReference type="ChEBI" id="CHEBI:30879"/>
        <dbReference type="ChEBI" id="CHEBI:35924"/>
        <dbReference type="ChEBI" id="CHEBI:50058"/>
        <dbReference type="EC" id="1.11.1.24"/>
    </reaction>
</comment>
<dbReference type="GO" id="GO:0008379">
    <property type="term" value="F:thioredoxin peroxidase activity"/>
    <property type="evidence" value="ECO:0007669"/>
    <property type="project" value="TreeGrafter"/>
</dbReference>
<comment type="similarity">
    <text evidence="1">Belongs to the peroxiredoxin family. AhpC/Prx1 subfamily.</text>
</comment>
<dbReference type="InterPro" id="IPR013766">
    <property type="entry name" value="Thioredoxin_domain"/>
</dbReference>
<keyword evidence="5" id="KW-0863">Zinc-finger</keyword>
<evidence type="ECO:0000256" key="3">
    <source>
        <dbReference type="ARBA" id="ARBA00023002"/>
    </source>
</evidence>
<evidence type="ECO:0000313" key="10">
    <source>
        <dbReference type="Proteomes" id="UP000192578"/>
    </source>
</evidence>
<dbReference type="OrthoDB" id="185659at2759"/>
<evidence type="ECO:0000313" key="9">
    <source>
        <dbReference type="EMBL" id="OQV14346.1"/>
    </source>
</evidence>
<dbReference type="GO" id="GO:0008270">
    <property type="term" value="F:zinc ion binding"/>
    <property type="evidence" value="ECO:0007669"/>
    <property type="project" value="UniProtKB-KW"/>
</dbReference>
<sequence>MSREDNGKFSAKRKRSSSPAPAFSSSSHNNNDRSFNHSGKPSDQPIYTTRAQIGKPAPDFTDVPALVNGFFKSVSLKSFRGRSLIVLFHPEDFTDMCPVEVFALSNRMAEFRDINTDIVVVAGNLEFSNLDWKNADDVIGTVEIPLLSDVTQQIAKDYGVYGEDREGIAVRGLFFVDPTGILRKAVLDVVHSVDEIKSILLALQAVSVTGDADVISDSVVLNHEEDVKEADTYSVALNCDEDELLSATPLQAVSVADDADTDSIALHPNEEQLSSEEVAAATTSTEDVTALPKNVSDHVRYFETDSGEGHFVCLHCRYQTSEQAVMLRDHLPFHLNRSAKHRCPVCSFSADSPETVLAHVDTAVHSSAETLQRGGDCGEVLLQACCCCPFRTPFKAELAEHLPHHVSESYRFHCSMCSFAANEQRTVIQHEAVHFLQRPRLLEGIIKVTRKYQRADDKTPFYLRGDRPNPHPVERVPPLTEEQREELKLRLADIIDTGSFFD</sequence>
<dbReference type="InterPro" id="IPR050217">
    <property type="entry name" value="Peroxiredoxin"/>
</dbReference>
<evidence type="ECO:0000256" key="5">
    <source>
        <dbReference type="PROSITE-ProRule" id="PRU00042"/>
    </source>
</evidence>
<dbReference type="EMBL" id="MTYJ01000106">
    <property type="protein sequence ID" value="OQV14346.1"/>
    <property type="molecule type" value="Genomic_DNA"/>
</dbReference>
<dbReference type="SUPFAM" id="SSF52833">
    <property type="entry name" value="Thioredoxin-like"/>
    <property type="match status" value="1"/>
</dbReference>
<evidence type="ECO:0000256" key="2">
    <source>
        <dbReference type="ARBA" id="ARBA00013017"/>
    </source>
</evidence>
<dbReference type="GO" id="GO:0005829">
    <property type="term" value="C:cytosol"/>
    <property type="evidence" value="ECO:0007669"/>
    <property type="project" value="TreeGrafter"/>
</dbReference>
<proteinExistence type="inferred from homology"/>
<dbReference type="InterPro" id="IPR000866">
    <property type="entry name" value="AhpC/TSA"/>
</dbReference>
<evidence type="ECO:0000259" key="7">
    <source>
        <dbReference type="PROSITE" id="PS50157"/>
    </source>
</evidence>
<gene>
    <name evidence="9" type="ORF">BV898_11464</name>
</gene>
<feature type="compositionally biased region" description="Polar residues" evidence="6">
    <location>
        <begin position="36"/>
        <end position="47"/>
    </location>
</feature>
<dbReference type="GO" id="GO:0042744">
    <property type="term" value="P:hydrogen peroxide catabolic process"/>
    <property type="evidence" value="ECO:0007669"/>
    <property type="project" value="TreeGrafter"/>
</dbReference>
<dbReference type="PANTHER" id="PTHR10681">
    <property type="entry name" value="THIOREDOXIN PEROXIDASE"/>
    <property type="match status" value="1"/>
</dbReference>
<evidence type="ECO:0000256" key="1">
    <source>
        <dbReference type="ARBA" id="ARBA00009796"/>
    </source>
</evidence>
<dbReference type="Pfam" id="PF00578">
    <property type="entry name" value="AhpC-TSA"/>
    <property type="match status" value="1"/>
</dbReference>